<keyword evidence="1" id="KW-0472">Membrane</keyword>
<dbReference type="OrthoDB" id="3387554at2"/>
<dbReference type="EMBL" id="NBXB01000040">
    <property type="protein sequence ID" value="RFA12823.1"/>
    <property type="molecule type" value="Genomic_DNA"/>
</dbReference>
<dbReference type="NCBIfam" id="NF038083">
    <property type="entry name" value="CU044_5270_fam"/>
    <property type="match status" value="1"/>
</dbReference>
<reference evidence="2 3" key="1">
    <citation type="submission" date="2017-04" db="EMBL/GenBank/DDBJ databases">
        <title>Comparative genome analysis of Subtercola boreus.</title>
        <authorList>
            <person name="Cho Y.-J."/>
            <person name="Cho A."/>
            <person name="Kim O.-S."/>
            <person name="Lee J.-I."/>
        </authorList>
    </citation>
    <scope>NUCLEOTIDE SEQUENCE [LARGE SCALE GENOMIC DNA]</scope>
    <source>
        <strain evidence="2 3">P27479</strain>
    </source>
</reference>
<gene>
    <name evidence="2" type="ORF">B7R22_14830</name>
</gene>
<proteinExistence type="predicted"/>
<dbReference type="AlphaFoldDB" id="A0A3E0VTY8"/>
<protein>
    <submittedName>
        <fullName evidence="2">Uncharacterized protein</fullName>
    </submittedName>
</protein>
<dbReference type="Proteomes" id="UP000256541">
    <property type="component" value="Unassembled WGS sequence"/>
</dbReference>
<evidence type="ECO:0000313" key="2">
    <source>
        <dbReference type="EMBL" id="RFA12823.1"/>
    </source>
</evidence>
<feature type="transmembrane region" description="Helical" evidence="1">
    <location>
        <begin position="59"/>
        <end position="87"/>
    </location>
</feature>
<keyword evidence="1" id="KW-0812">Transmembrane</keyword>
<keyword evidence="1" id="KW-1133">Transmembrane helix</keyword>
<dbReference type="RefSeq" id="WP_116412503.1">
    <property type="nucleotide sequence ID" value="NZ_NBXB01000040.1"/>
</dbReference>
<evidence type="ECO:0000256" key="1">
    <source>
        <dbReference type="SAM" id="Phobius"/>
    </source>
</evidence>
<dbReference type="InterPro" id="IPR047789">
    <property type="entry name" value="CU044_5270-like"/>
</dbReference>
<sequence>MNELTLLRDVRSTIEGPAPESVIRGRNELLRRIAEENLASLGAPAPAARKPRRLKTRRLTFAGLGALTAGVLAVALVLTNILGLAGWRGSADSAAASVLHEAAVSTIQLSDPVVHPGQYLLVATAAVYGTTAPDENGDNVSYLTITNDQVWVPADRNAEWIWQRNPSKPYQFFGAESEKTARQNYDSSFGTVGNSSDLLSAPAGAFYGTTSVASPEALGKLPRDPYQLLNYIYRTTIGSGSGPDVAAISFIADTLRTGVVPANLRAALYEAAAKVPGVEITDQQATLDGRTGTAIGIVNQNNHTRQDIIIDPGTGQLIGEREILLEASPVDGYPAGTAFAWTAVTTSIVDTAPTGGTLLPEGCASTGANSMQCDPK</sequence>
<evidence type="ECO:0000313" key="3">
    <source>
        <dbReference type="Proteomes" id="UP000256541"/>
    </source>
</evidence>
<organism evidence="2 3">
    <name type="scientific">Subtercola boreus</name>
    <dbReference type="NCBI Taxonomy" id="120213"/>
    <lineage>
        <taxon>Bacteria</taxon>
        <taxon>Bacillati</taxon>
        <taxon>Actinomycetota</taxon>
        <taxon>Actinomycetes</taxon>
        <taxon>Micrococcales</taxon>
        <taxon>Microbacteriaceae</taxon>
        <taxon>Subtercola</taxon>
    </lineage>
</organism>
<comment type="caution">
    <text evidence="2">The sequence shown here is derived from an EMBL/GenBank/DDBJ whole genome shotgun (WGS) entry which is preliminary data.</text>
</comment>
<accession>A0A3E0VTY8</accession>
<name>A0A3E0VTY8_9MICO</name>